<evidence type="ECO:0000313" key="4">
    <source>
        <dbReference type="EMBL" id="CZR54452.1"/>
    </source>
</evidence>
<feature type="region of interest" description="Disordered" evidence="2">
    <location>
        <begin position="381"/>
        <end position="402"/>
    </location>
</feature>
<protein>
    <recommendedName>
        <fullName evidence="3">DRBM domain-containing protein</fullName>
    </recommendedName>
</protein>
<dbReference type="GO" id="GO:0003723">
    <property type="term" value="F:RNA binding"/>
    <property type="evidence" value="ECO:0007669"/>
    <property type="project" value="UniProtKB-UniRule"/>
</dbReference>
<feature type="domain" description="DRBM" evidence="3">
    <location>
        <begin position="303"/>
        <end position="373"/>
    </location>
</feature>
<gene>
    <name evidence="4" type="ORF">PAC_04336</name>
</gene>
<dbReference type="Gene3D" id="3.30.160.20">
    <property type="match status" value="3"/>
</dbReference>
<feature type="region of interest" description="Disordered" evidence="2">
    <location>
        <begin position="25"/>
        <end position="58"/>
    </location>
</feature>
<evidence type="ECO:0000256" key="1">
    <source>
        <dbReference type="PROSITE-ProRule" id="PRU00266"/>
    </source>
</evidence>
<keyword evidence="5" id="KW-1185">Reference proteome</keyword>
<keyword evidence="1" id="KW-0694">RNA-binding</keyword>
<dbReference type="SUPFAM" id="SSF54768">
    <property type="entry name" value="dsRNA-binding domain-like"/>
    <property type="match status" value="3"/>
</dbReference>
<dbReference type="SMART" id="SM00358">
    <property type="entry name" value="DSRM"/>
    <property type="match status" value="3"/>
</dbReference>
<proteinExistence type="predicted"/>
<organism evidence="4 5">
    <name type="scientific">Phialocephala subalpina</name>
    <dbReference type="NCBI Taxonomy" id="576137"/>
    <lineage>
        <taxon>Eukaryota</taxon>
        <taxon>Fungi</taxon>
        <taxon>Dikarya</taxon>
        <taxon>Ascomycota</taxon>
        <taxon>Pezizomycotina</taxon>
        <taxon>Leotiomycetes</taxon>
        <taxon>Helotiales</taxon>
        <taxon>Mollisiaceae</taxon>
        <taxon>Phialocephala</taxon>
        <taxon>Phialocephala fortinii species complex</taxon>
    </lineage>
</organism>
<name>A0A1L7WNV9_9HELO</name>
<feature type="region of interest" description="Disordered" evidence="2">
    <location>
        <begin position="491"/>
        <end position="520"/>
    </location>
</feature>
<dbReference type="InterPro" id="IPR014720">
    <property type="entry name" value="dsRBD_dom"/>
</dbReference>
<accession>A0A1L7WNV9</accession>
<reference evidence="4 5" key="1">
    <citation type="submission" date="2016-03" db="EMBL/GenBank/DDBJ databases">
        <authorList>
            <person name="Ploux O."/>
        </authorList>
    </citation>
    <scope>NUCLEOTIDE SEQUENCE [LARGE SCALE GENOMIC DNA]</scope>
    <source>
        <strain evidence="4 5">UAMH 11012</strain>
    </source>
</reference>
<evidence type="ECO:0000256" key="2">
    <source>
        <dbReference type="SAM" id="MobiDB-lite"/>
    </source>
</evidence>
<dbReference type="PROSITE" id="PS50137">
    <property type="entry name" value="DS_RBD"/>
    <property type="match status" value="2"/>
</dbReference>
<evidence type="ECO:0000313" key="5">
    <source>
        <dbReference type="Proteomes" id="UP000184330"/>
    </source>
</evidence>
<dbReference type="AlphaFoldDB" id="A0A1L7WNV9"/>
<dbReference type="Proteomes" id="UP000184330">
    <property type="component" value="Unassembled WGS sequence"/>
</dbReference>
<feature type="domain" description="DRBM" evidence="3">
    <location>
        <begin position="188"/>
        <end position="265"/>
    </location>
</feature>
<dbReference type="EMBL" id="FJOG01000005">
    <property type="protein sequence ID" value="CZR54452.1"/>
    <property type="molecule type" value="Genomic_DNA"/>
</dbReference>
<evidence type="ECO:0000259" key="3">
    <source>
        <dbReference type="PROSITE" id="PS50137"/>
    </source>
</evidence>
<dbReference type="OrthoDB" id="5222339at2759"/>
<sequence>MEVVMNLNPQPSEVVKVAPTSYQSMDEYMKEQDELDQQLKQSTGSPQGPPAKKQRKSISLNKEELAFERKVEEVLGDENWIGTLQRYSDVNPNHKLKYEEVPVGQPVTRFQCLLTIRGISERFGSTHPELEPQNVAFSTKKLAKRYAAKQAIDYLIANGHMPDDGSVKFVKSAPPALPSPQQFLNAENWIGLLLEYSQAHPDHKVHYEERIISVSEVRFQCTVTIDGFPGQFGDIDLETQQNAVFTTKKIAKQYASKQAIDWLVANKHMPGDGTVKFANPALPLPPSELDLEQTAIRALGEENWIGLLQLFCDAHSGRKPRYEEIISRGGVPRFQYTLTIDGFPEQFGYDRTFSSKKLAKQYAAKQAVDWLIANSHIPSDGTVKPAKTKSTSTVPQPKAAFSQGEKHTALIPKLANRLGYQPPTYVLTPVTNGPSCPLWDGYAEFAEKQSIGDEGKVGHVRNVFGKENARQEIAKNVHTFLKDIEDHKLSMYEEEDKKRKRSTSISQDEVMDGTATTVEA</sequence>
<dbReference type="Pfam" id="PF00035">
    <property type="entry name" value="dsrm"/>
    <property type="match status" value="1"/>
</dbReference>